<dbReference type="AlphaFoldDB" id="A0A383E2R2"/>
<evidence type="ECO:0008006" key="2">
    <source>
        <dbReference type="Google" id="ProtNLM"/>
    </source>
</evidence>
<accession>A0A383E2R2</accession>
<feature type="non-terminal residue" evidence="1">
    <location>
        <position position="46"/>
    </location>
</feature>
<gene>
    <name evidence="1" type="ORF">METZ01_LOCUS503981</name>
</gene>
<evidence type="ECO:0000313" key="1">
    <source>
        <dbReference type="EMBL" id="SVE51127.1"/>
    </source>
</evidence>
<sequence>MPEQSPTIMIEAKGLAKYYGPFVAIKDMTFAIPEGQVVAFLGPNGA</sequence>
<dbReference type="SUPFAM" id="SSF52540">
    <property type="entry name" value="P-loop containing nucleoside triphosphate hydrolases"/>
    <property type="match status" value="1"/>
</dbReference>
<reference evidence="1" key="1">
    <citation type="submission" date="2018-05" db="EMBL/GenBank/DDBJ databases">
        <authorList>
            <person name="Lanie J.A."/>
            <person name="Ng W.-L."/>
            <person name="Kazmierczak K.M."/>
            <person name="Andrzejewski T.M."/>
            <person name="Davidsen T.M."/>
            <person name="Wayne K.J."/>
            <person name="Tettelin H."/>
            <person name="Glass J.I."/>
            <person name="Rusch D."/>
            <person name="Podicherti R."/>
            <person name="Tsui H.-C.T."/>
            <person name="Winkler M.E."/>
        </authorList>
    </citation>
    <scope>NUCLEOTIDE SEQUENCE</scope>
</reference>
<organism evidence="1">
    <name type="scientific">marine metagenome</name>
    <dbReference type="NCBI Taxonomy" id="408172"/>
    <lineage>
        <taxon>unclassified sequences</taxon>
        <taxon>metagenomes</taxon>
        <taxon>ecological metagenomes</taxon>
    </lineage>
</organism>
<dbReference type="EMBL" id="UINC01222373">
    <property type="protein sequence ID" value="SVE51127.1"/>
    <property type="molecule type" value="Genomic_DNA"/>
</dbReference>
<dbReference type="InterPro" id="IPR027417">
    <property type="entry name" value="P-loop_NTPase"/>
</dbReference>
<dbReference type="Gene3D" id="3.40.50.300">
    <property type="entry name" value="P-loop containing nucleotide triphosphate hydrolases"/>
    <property type="match status" value="1"/>
</dbReference>
<name>A0A383E2R2_9ZZZZ</name>
<proteinExistence type="predicted"/>
<protein>
    <recommendedName>
        <fullName evidence="2">ABC transporter domain-containing protein</fullName>
    </recommendedName>
</protein>